<evidence type="ECO:0000313" key="3">
    <source>
        <dbReference type="Proteomes" id="UP000186112"/>
    </source>
</evidence>
<evidence type="ECO:0000313" key="2">
    <source>
        <dbReference type="EMBL" id="OLS03462.1"/>
    </source>
</evidence>
<reference evidence="2 3" key="1">
    <citation type="submission" date="2016-02" db="EMBL/GenBank/DDBJ databases">
        <title>Genome sequence of Tissierella creatinophila DSM 6911.</title>
        <authorList>
            <person name="Poehlein A."/>
            <person name="Daniel R."/>
        </authorList>
    </citation>
    <scope>NUCLEOTIDE SEQUENCE [LARGE SCALE GENOMIC DNA]</scope>
    <source>
        <strain evidence="2 3">DSM 6911</strain>
    </source>
</reference>
<gene>
    <name evidence="2" type="ORF">TICRE_05760</name>
</gene>
<feature type="transmembrane region" description="Helical" evidence="1">
    <location>
        <begin position="7"/>
        <end position="26"/>
    </location>
</feature>
<evidence type="ECO:0000256" key="1">
    <source>
        <dbReference type="SAM" id="Phobius"/>
    </source>
</evidence>
<keyword evidence="1" id="KW-0812">Transmembrane</keyword>
<evidence type="ECO:0008006" key="4">
    <source>
        <dbReference type="Google" id="ProtNLM"/>
    </source>
</evidence>
<dbReference type="AlphaFoldDB" id="A0A1U7M821"/>
<organism evidence="2 3">
    <name type="scientific">Tissierella creatinophila DSM 6911</name>
    <dbReference type="NCBI Taxonomy" id="1123403"/>
    <lineage>
        <taxon>Bacteria</taxon>
        <taxon>Bacillati</taxon>
        <taxon>Bacillota</taxon>
        <taxon>Tissierellia</taxon>
        <taxon>Tissierellales</taxon>
        <taxon>Tissierellaceae</taxon>
        <taxon>Tissierella</taxon>
    </lineage>
</organism>
<keyword evidence="3" id="KW-1185">Reference proteome</keyword>
<comment type="caution">
    <text evidence="2">The sequence shown here is derived from an EMBL/GenBank/DDBJ whole genome shotgun (WGS) entry which is preliminary data.</text>
</comment>
<keyword evidence="1" id="KW-1133">Transmembrane helix</keyword>
<name>A0A1U7M821_TISCR</name>
<proteinExistence type="predicted"/>
<dbReference type="Proteomes" id="UP000186112">
    <property type="component" value="Unassembled WGS sequence"/>
</dbReference>
<accession>A0A1U7M821</accession>
<feature type="transmembrane region" description="Helical" evidence="1">
    <location>
        <begin position="59"/>
        <end position="78"/>
    </location>
</feature>
<dbReference type="EMBL" id="LTDM01000007">
    <property type="protein sequence ID" value="OLS03462.1"/>
    <property type="molecule type" value="Genomic_DNA"/>
</dbReference>
<sequence>MELKDKLRIFFVILSLCSYCIIFIGYRKLKKAVKELDKQRDTEIIKKETEEIIIRSGKLIALGSILGAIFGIIAMLFLHRII</sequence>
<dbReference type="RefSeq" id="WP_075724932.1">
    <property type="nucleotide sequence ID" value="NZ_LTDM01000007.1"/>
</dbReference>
<keyword evidence="1" id="KW-0472">Membrane</keyword>
<protein>
    <recommendedName>
        <fullName evidence="4">DUF3899 domain-containing protein</fullName>
    </recommendedName>
</protein>